<dbReference type="EMBL" id="CP024172">
    <property type="protein sequence ID" value="AZW16400.1"/>
    <property type="molecule type" value="Genomic_DNA"/>
</dbReference>
<evidence type="ECO:0000313" key="3">
    <source>
        <dbReference type="EMBL" id="AZW16400.1"/>
    </source>
</evidence>
<proteinExistence type="predicted"/>
<gene>
    <name evidence="3" type="ORF">CS347_06305</name>
</gene>
<evidence type="ECO:0000256" key="1">
    <source>
        <dbReference type="SAM" id="MobiDB-lite"/>
    </source>
</evidence>
<feature type="chain" id="PRO_5042869198" evidence="2">
    <location>
        <begin position="25"/>
        <end position="112"/>
    </location>
</feature>
<dbReference type="KEGG" id="bhz:ACR54_00364"/>
<sequence length="112" mass="11768">MVFRKSSMVAGLCLALLASGPVAAQTAAPAATPGTKPLTPQQQRMAECNKSAEGKKGDDRKAYMSSCLKGEEPAKSLTPQQQRMKDCNAKASAQSLSGDKRKTFMSTCLKGG</sequence>
<evidence type="ECO:0000256" key="2">
    <source>
        <dbReference type="SAM" id="SignalP"/>
    </source>
</evidence>
<protein>
    <submittedName>
        <fullName evidence="3">PsiF repeat family protein</fullName>
    </submittedName>
</protein>
<feature type="compositionally biased region" description="Low complexity" evidence="1">
    <location>
        <begin position="27"/>
        <end position="40"/>
    </location>
</feature>
<dbReference type="AlphaFoldDB" id="A0AAN1RV59"/>
<dbReference type="Proteomes" id="UP000282741">
    <property type="component" value="Chromosome"/>
</dbReference>
<feature type="signal peptide" evidence="2">
    <location>
        <begin position="1"/>
        <end position="24"/>
    </location>
</feature>
<reference evidence="4" key="1">
    <citation type="submission" date="2017-10" db="EMBL/GenBank/DDBJ databases">
        <title>Whole genome sequencing of various Bordetella species.</title>
        <authorList>
            <person name="Weigand M.R."/>
            <person name="Loparev V."/>
            <person name="Peng Y."/>
            <person name="Bowden K.E."/>
            <person name="Tondella M.L."/>
            <person name="Williams M.M."/>
        </authorList>
    </citation>
    <scope>NUCLEOTIDE SEQUENCE [LARGE SCALE GENOMIC DNA]</scope>
    <source>
        <strain evidence="4">H720</strain>
    </source>
</reference>
<evidence type="ECO:0000313" key="4">
    <source>
        <dbReference type="Proteomes" id="UP000282741"/>
    </source>
</evidence>
<feature type="compositionally biased region" description="Basic and acidic residues" evidence="1">
    <location>
        <begin position="50"/>
        <end position="62"/>
    </location>
</feature>
<dbReference type="InterPro" id="IPR011690">
    <property type="entry name" value="P_starv_induced_PsiF"/>
</dbReference>
<keyword evidence="2" id="KW-0732">Signal</keyword>
<dbReference type="GeneID" id="92996435"/>
<accession>A0AAN1RV59</accession>
<dbReference type="Pfam" id="PF07769">
    <property type="entry name" value="PsiF_repeat"/>
    <property type="match status" value="2"/>
</dbReference>
<name>A0AAN1RV59_9BORD</name>
<feature type="region of interest" description="Disordered" evidence="1">
    <location>
        <begin position="27"/>
        <end position="98"/>
    </location>
</feature>
<dbReference type="RefSeq" id="WP_029577988.1">
    <property type="nucleotide sequence ID" value="NZ_CP012076.1"/>
</dbReference>
<organism evidence="3 4">
    <name type="scientific">Bordetella hinzii</name>
    <dbReference type="NCBI Taxonomy" id="103855"/>
    <lineage>
        <taxon>Bacteria</taxon>
        <taxon>Pseudomonadati</taxon>
        <taxon>Pseudomonadota</taxon>
        <taxon>Betaproteobacteria</taxon>
        <taxon>Burkholderiales</taxon>
        <taxon>Alcaligenaceae</taxon>
        <taxon>Bordetella</taxon>
    </lineage>
</organism>